<reference evidence="2 3" key="1">
    <citation type="submission" date="2018-10" db="EMBL/GenBank/DDBJ databases">
        <title>A high-quality apple genome assembly.</title>
        <authorList>
            <person name="Hu J."/>
        </authorList>
    </citation>
    <scope>NUCLEOTIDE SEQUENCE [LARGE SCALE GENOMIC DNA]</scope>
    <source>
        <strain evidence="3">cv. HFTH1</strain>
        <tissue evidence="2">Young leaf</tissue>
    </source>
</reference>
<dbReference type="AlphaFoldDB" id="A0A498IAS9"/>
<sequence>MLPRSEHTLILRLQPFTGALAQLLPNGKPYGSTSGGSNNTTPHASKDSSSSSRLFGSGSQDGSFRKDPIPFCTTCFTYHRGKCRAGTRFHNLFRSSFSRILLRGKPVRGASGSRVQSNQ</sequence>
<dbReference type="Proteomes" id="UP000290289">
    <property type="component" value="Chromosome 12"/>
</dbReference>
<proteinExistence type="predicted"/>
<evidence type="ECO:0000313" key="3">
    <source>
        <dbReference type="Proteomes" id="UP000290289"/>
    </source>
</evidence>
<feature type="compositionally biased region" description="Low complexity" evidence="1">
    <location>
        <begin position="47"/>
        <end position="58"/>
    </location>
</feature>
<keyword evidence="3" id="KW-1185">Reference proteome</keyword>
<feature type="compositionally biased region" description="Polar residues" evidence="1">
    <location>
        <begin position="31"/>
        <end position="43"/>
    </location>
</feature>
<organism evidence="2 3">
    <name type="scientific">Malus domestica</name>
    <name type="common">Apple</name>
    <name type="synonym">Pyrus malus</name>
    <dbReference type="NCBI Taxonomy" id="3750"/>
    <lineage>
        <taxon>Eukaryota</taxon>
        <taxon>Viridiplantae</taxon>
        <taxon>Streptophyta</taxon>
        <taxon>Embryophyta</taxon>
        <taxon>Tracheophyta</taxon>
        <taxon>Spermatophyta</taxon>
        <taxon>Magnoliopsida</taxon>
        <taxon>eudicotyledons</taxon>
        <taxon>Gunneridae</taxon>
        <taxon>Pentapetalae</taxon>
        <taxon>rosids</taxon>
        <taxon>fabids</taxon>
        <taxon>Rosales</taxon>
        <taxon>Rosaceae</taxon>
        <taxon>Amygdaloideae</taxon>
        <taxon>Maleae</taxon>
        <taxon>Malus</taxon>
    </lineage>
</organism>
<evidence type="ECO:0000256" key="1">
    <source>
        <dbReference type="SAM" id="MobiDB-lite"/>
    </source>
</evidence>
<gene>
    <name evidence="2" type="ORF">DVH24_004772</name>
</gene>
<dbReference type="EMBL" id="RDQH01000338">
    <property type="protein sequence ID" value="RXH80858.1"/>
    <property type="molecule type" value="Genomic_DNA"/>
</dbReference>
<evidence type="ECO:0000313" key="2">
    <source>
        <dbReference type="EMBL" id="RXH80858.1"/>
    </source>
</evidence>
<accession>A0A498IAS9</accession>
<feature type="region of interest" description="Disordered" evidence="1">
    <location>
        <begin position="24"/>
        <end position="69"/>
    </location>
</feature>
<name>A0A498IAS9_MALDO</name>
<protein>
    <submittedName>
        <fullName evidence="2">Uncharacterized protein</fullName>
    </submittedName>
</protein>
<comment type="caution">
    <text evidence="2">The sequence shown here is derived from an EMBL/GenBank/DDBJ whole genome shotgun (WGS) entry which is preliminary data.</text>
</comment>